<evidence type="ECO:0000259" key="6">
    <source>
        <dbReference type="Pfam" id="PF00755"/>
    </source>
</evidence>
<sequence length="629" mass="70315">MRIVKPSTLRAATQHAAGKSLRAFGTQTQAQPGWFNRMLTTNEYNLPRLPVPQLGNTLERYLETIRPLVSEKEWAAHAELVSAFEKEEGRKLQEFLLKRELSQAMGKAYPFSYIEADWDKMYLGGRYESPINVNPAYGIVDETEGNLKEMIPRTAAFVRSAAKWWDKVKSSELEQDKNQCMFSFARQFGTAKIPKYERDVLVSTPRSSHIVVLKGTQFYKLNVLSPDGKQLLSQAALEKRLDEILNSTQKSDHDDLDISTLSAENRDEWARIRDDLIAYDPVNEQSLSTIDSALFVLVLEERSPADAKNRMELALHGKGSGRWFDKVQVMVQTDGHLTVNFEHSFSDGTSWNRWLHEVWHDMRGTSSGFSPLKELPEFVDSSKPAKLNWKLSNNLVEDVKKAESNFAKFTGNLNSEFLEYTNFAKNECKKWKLSPDGVAQMALQLAFVRAHGKVAATYESCSTRGFLHGRTETIRSLTPAAAAFANTVAGGQASTETQRELFVTAVNRHVEMAKMAQKGLGVDRHLTALSSIANDNGIESAFLKSPVRAASTNFQISSSNVTTPFLQYFNFGAVVPDGYGVGYLLQNDTINVSMTNFNDSSITDGKKYKQALKESLDTIKALADATPAP</sequence>
<dbReference type="GO" id="GO:0005739">
    <property type="term" value="C:mitochondrion"/>
    <property type="evidence" value="ECO:0007669"/>
    <property type="project" value="TreeGrafter"/>
</dbReference>
<reference evidence="8" key="1">
    <citation type="journal article" date="2010" name="Genome Biol.">
        <title>Genome sequence of the necrotrophic plant pathogen Pythium ultimum reveals original pathogenicity mechanisms and effector repertoire.</title>
        <authorList>
            <person name="Levesque C.A."/>
            <person name="Brouwer H."/>
            <person name="Cano L."/>
            <person name="Hamilton J.P."/>
            <person name="Holt C."/>
            <person name="Huitema E."/>
            <person name="Raffaele S."/>
            <person name="Robideau G.P."/>
            <person name="Thines M."/>
            <person name="Win J."/>
            <person name="Zerillo M.M."/>
            <person name="Beakes G.W."/>
            <person name="Boore J.L."/>
            <person name="Busam D."/>
            <person name="Dumas B."/>
            <person name="Ferriera S."/>
            <person name="Fuerstenberg S.I."/>
            <person name="Gachon C.M."/>
            <person name="Gaulin E."/>
            <person name="Govers F."/>
            <person name="Grenville-Briggs L."/>
            <person name="Horner N."/>
            <person name="Hostetler J."/>
            <person name="Jiang R.H."/>
            <person name="Johnson J."/>
            <person name="Krajaejun T."/>
            <person name="Lin H."/>
            <person name="Meijer H.J."/>
            <person name="Moore B."/>
            <person name="Morris P."/>
            <person name="Phuntmart V."/>
            <person name="Puiu D."/>
            <person name="Shetty J."/>
            <person name="Stajich J.E."/>
            <person name="Tripathy S."/>
            <person name="Wawra S."/>
            <person name="van West P."/>
            <person name="Whitty B.R."/>
            <person name="Coutinho P.M."/>
            <person name="Henrissat B."/>
            <person name="Martin F."/>
            <person name="Thomas P.D."/>
            <person name="Tyler B.M."/>
            <person name="De Vries R.P."/>
            <person name="Kamoun S."/>
            <person name="Yandell M."/>
            <person name="Tisserat N."/>
            <person name="Buell C.R."/>
        </authorList>
    </citation>
    <scope>NUCLEOTIDE SEQUENCE</scope>
    <source>
        <strain evidence="8">DAOM:BR144</strain>
    </source>
</reference>
<dbReference type="InterPro" id="IPR039551">
    <property type="entry name" value="Cho/carn_acyl_trans"/>
</dbReference>
<dbReference type="SUPFAM" id="SSF52777">
    <property type="entry name" value="CoA-dependent acyltransferases"/>
    <property type="match status" value="2"/>
</dbReference>
<dbReference type="InterPro" id="IPR023213">
    <property type="entry name" value="CAT-like_dom_sf"/>
</dbReference>
<dbReference type="VEuPathDB" id="FungiDB:PYU1_G005386"/>
<dbReference type="EMBL" id="GL376633">
    <property type="status" value="NOT_ANNOTATED_CDS"/>
    <property type="molecule type" value="Genomic_DNA"/>
</dbReference>
<keyword evidence="8" id="KW-1185">Reference proteome</keyword>
<dbReference type="STRING" id="431595.K3WKA5"/>
<dbReference type="PROSITE" id="PS00440">
    <property type="entry name" value="ACYLTRANSF_C_2"/>
    <property type="match status" value="1"/>
</dbReference>
<feature type="domain" description="Choline/carnitine acyltransferase" evidence="6">
    <location>
        <begin position="49"/>
        <end position="614"/>
    </location>
</feature>
<keyword evidence="2 5" id="KW-0808">Transferase</keyword>
<dbReference type="PANTHER" id="PTHR22589">
    <property type="entry name" value="CARNITINE O-ACYLTRANSFERASE"/>
    <property type="match status" value="1"/>
</dbReference>
<dbReference type="Pfam" id="PF00755">
    <property type="entry name" value="Carn_acyltransf"/>
    <property type="match status" value="1"/>
</dbReference>
<reference evidence="7" key="3">
    <citation type="submission" date="2015-02" db="UniProtKB">
        <authorList>
            <consortium name="EnsemblProtists"/>
        </authorList>
    </citation>
    <scope>IDENTIFICATION</scope>
    <source>
        <strain evidence="7">DAOM BR144</strain>
    </source>
</reference>
<dbReference type="Gene3D" id="3.30.559.10">
    <property type="entry name" value="Chloramphenicol acetyltransferase-like domain"/>
    <property type="match status" value="1"/>
</dbReference>
<dbReference type="Proteomes" id="UP000019132">
    <property type="component" value="Unassembled WGS sequence"/>
</dbReference>
<accession>K3WKA5</accession>
<evidence type="ECO:0000256" key="3">
    <source>
        <dbReference type="ARBA" id="ARBA00023315"/>
    </source>
</evidence>
<evidence type="ECO:0000256" key="1">
    <source>
        <dbReference type="ARBA" id="ARBA00005232"/>
    </source>
</evidence>
<dbReference type="GO" id="GO:0004095">
    <property type="term" value="F:carnitine O-palmitoyltransferase activity"/>
    <property type="evidence" value="ECO:0007669"/>
    <property type="project" value="TreeGrafter"/>
</dbReference>
<organism evidence="7 8">
    <name type="scientific">Globisporangium ultimum (strain ATCC 200006 / CBS 805.95 / DAOM BR144)</name>
    <name type="common">Pythium ultimum</name>
    <dbReference type="NCBI Taxonomy" id="431595"/>
    <lineage>
        <taxon>Eukaryota</taxon>
        <taxon>Sar</taxon>
        <taxon>Stramenopiles</taxon>
        <taxon>Oomycota</taxon>
        <taxon>Peronosporomycetes</taxon>
        <taxon>Pythiales</taxon>
        <taxon>Pythiaceae</taxon>
        <taxon>Globisporangium</taxon>
    </lineage>
</organism>
<dbReference type="InParanoid" id="K3WKA5"/>
<name>K3WKA5_GLOUD</name>
<keyword evidence="3 5" id="KW-0012">Acyltransferase</keyword>
<evidence type="ECO:0000256" key="5">
    <source>
        <dbReference type="RuleBase" id="RU003801"/>
    </source>
</evidence>
<dbReference type="PANTHER" id="PTHR22589:SF16">
    <property type="entry name" value="CARNITINE O-PALMITOYLTRANSFERASE 2, MITOCHONDRIAL"/>
    <property type="match status" value="1"/>
</dbReference>
<protein>
    <recommendedName>
        <fullName evidence="6">Choline/carnitine acyltransferase domain-containing protein</fullName>
    </recommendedName>
</protein>
<dbReference type="EnsemblProtists" id="PYU1_T005397">
    <property type="protein sequence ID" value="PYU1_T005397"/>
    <property type="gene ID" value="PYU1_G005386"/>
</dbReference>
<dbReference type="OMA" id="FRMYNIC"/>
<evidence type="ECO:0000256" key="4">
    <source>
        <dbReference type="PIRSR" id="PIRSR600542-1"/>
    </source>
</evidence>
<dbReference type="AlphaFoldDB" id="K3WKA5"/>
<dbReference type="InterPro" id="IPR042231">
    <property type="entry name" value="Cho/carn_acyl_trans_2"/>
</dbReference>
<dbReference type="eggNOG" id="KOG3719">
    <property type="taxonomic scope" value="Eukaryota"/>
</dbReference>
<dbReference type="PROSITE" id="PS00439">
    <property type="entry name" value="ACYLTRANSF_C_1"/>
    <property type="match status" value="1"/>
</dbReference>
<dbReference type="HOGENOM" id="CLU_013513_5_1_1"/>
<dbReference type="InterPro" id="IPR000542">
    <property type="entry name" value="Carn_acyl_trans"/>
</dbReference>
<dbReference type="Gene3D" id="3.30.559.70">
    <property type="entry name" value="Choline/Carnitine o-acyltransferase, domain 2"/>
    <property type="match status" value="1"/>
</dbReference>
<evidence type="ECO:0000313" key="8">
    <source>
        <dbReference type="Proteomes" id="UP000019132"/>
    </source>
</evidence>
<comment type="similarity">
    <text evidence="1 5">Belongs to the carnitine/choline acetyltransferase family.</text>
</comment>
<reference evidence="8" key="2">
    <citation type="submission" date="2010-04" db="EMBL/GenBank/DDBJ databases">
        <authorList>
            <person name="Buell R."/>
            <person name="Hamilton J."/>
            <person name="Hostetler J."/>
        </authorList>
    </citation>
    <scope>NUCLEOTIDE SEQUENCE [LARGE SCALE GENOMIC DNA]</scope>
    <source>
        <strain evidence="8">DAOM:BR144</strain>
    </source>
</reference>
<evidence type="ECO:0000313" key="7">
    <source>
        <dbReference type="EnsemblProtists" id="PYU1_T005397"/>
    </source>
</evidence>
<proteinExistence type="inferred from homology"/>
<dbReference type="GO" id="GO:0006635">
    <property type="term" value="P:fatty acid beta-oxidation"/>
    <property type="evidence" value="ECO:0007669"/>
    <property type="project" value="TreeGrafter"/>
</dbReference>
<feature type="active site" description="Proton acceptor" evidence="4">
    <location>
        <position position="343"/>
    </location>
</feature>
<evidence type="ECO:0000256" key="2">
    <source>
        <dbReference type="ARBA" id="ARBA00022679"/>
    </source>
</evidence>